<sequence>MSQLTINEKDQTDVQLMQTAEQIATKMANEAVLFPTPIPALTVLNAALTAFRNSATEAAYRDTRAIMIRKQKREELVYVLKELGKYVDTIAGNDDTIVLAAGFNIRKTNTSYNGFVPKAQRLIAEPDQVGSGRVNLKTTAWAGARMYEYQYRLKGSNEAWSSQLSSKSTCVIDGLETFKEYEFRVTYIGIDPKPNYSDAISSFVL</sequence>
<evidence type="ECO:0000313" key="1">
    <source>
        <dbReference type="EMBL" id="PUV21967.1"/>
    </source>
</evidence>
<dbReference type="EMBL" id="QCXX01000008">
    <property type="protein sequence ID" value="PUV21967.1"/>
    <property type="molecule type" value="Genomic_DNA"/>
</dbReference>
<name>A0A363NML7_9SPHI</name>
<proteinExistence type="predicted"/>
<dbReference type="InterPro" id="IPR013783">
    <property type="entry name" value="Ig-like_fold"/>
</dbReference>
<organism evidence="1 2">
    <name type="scientific">Sphingobacterium athyrii</name>
    <dbReference type="NCBI Taxonomy" id="2152717"/>
    <lineage>
        <taxon>Bacteria</taxon>
        <taxon>Pseudomonadati</taxon>
        <taxon>Bacteroidota</taxon>
        <taxon>Sphingobacteriia</taxon>
        <taxon>Sphingobacteriales</taxon>
        <taxon>Sphingobacteriaceae</taxon>
        <taxon>Sphingobacterium</taxon>
    </lineage>
</organism>
<dbReference type="CDD" id="cd00063">
    <property type="entry name" value="FN3"/>
    <property type="match status" value="1"/>
</dbReference>
<dbReference type="Proteomes" id="UP000250831">
    <property type="component" value="Unassembled WGS sequence"/>
</dbReference>
<dbReference type="AlphaFoldDB" id="A0A363NML7"/>
<dbReference type="SUPFAM" id="SSF49265">
    <property type="entry name" value="Fibronectin type III"/>
    <property type="match status" value="1"/>
</dbReference>
<dbReference type="Gene3D" id="2.60.40.10">
    <property type="entry name" value="Immunoglobulins"/>
    <property type="match status" value="1"/>
</dbReference>
<accession>A0A363NML7</accession>
<comment type="caution">
    <text evidence="1">The sequence shown here is derived from an EMBL/GenBank/DDBJ whole genome shotgun (WGS) entry which is preliminary data.</text>
</comment>
<evidence type="ECO:0008006" key="3">
    <source>
        <dbReference type="Google" id="ProtNLM"/>
    </source>
</evidence>
<keyword evidence="2" id="KW-1185">Reference proteome</keyword>
<dbReference type="OrthoDB" id="703469at2"/>
<reference evidence="1 2" key="1">
    <citation type="submission" date="2018-04" db="EMBL/GenBank/DDBJ databases">
        <title>Sphingobacterium sp. M46 Genome.</title>
        <authorList>
            <person name="Cheng J."/>
            <person name="Li Y."/>
        </authorList>
    </citation>
    <scope>NUCLEOTIDE SEQUENCE [LARGE SCALE GENOMIC DNA]</scope>
    <source>
        <strain evidence="1 2">M46</strain>
    </source>
</reference>
<evidence type="ECO:0000313" key="2">
    <source>
        <dbReference type="Proteomes" id="UP000250831"/>
    </source>
</evidence>
<dbReference type="InterPro" id="IPR036116">
    <property type="entry name" value="FN3_sf"/>
</dbReference>
<dbReference type="RefSeq" id="WP_108636208.1">
    <property type="nucleotide sequence ID" value="NZ_QCXX01000008.1"/>
</dbReference>
<gene>
    <name evidence="1" type="ORF">DCO56_23820</name>
</gene>
<protein>
    <recommendedName>
        <fullName evidence="3">Fibronectin type-III domain-containing protein</fullName>
    </recommendedName>
</protein>
<dbReference type="InterPro" id="IPR003961">
    <property type="entry name" value="FN3_dom"/>
</dbReference>